<protein>
    <submittedName>
        <fullName evidence="2">TIGR03915 family putative DNA repair protein</fullName>
    </submittedName>
</protein>
<dbReference type="Pfam" id="PF13566">
    <property type="entry name" value="DUF4130"/>
    <property type="match status" value="1"/>
</dbReference>
<accession>A0ABP3XS54</accession>
<dbReference type="EMBL" id="BAAAFG010000013">
    <property type="protein sequence ID" value="GAA0872126.1"/>
    <property type="molecule type" value="Genomic_DNA"/>
</dbReference>
<dbReference type="NCBIfam" id="TIGR03915">
    <property type="entry name" value="SAM_7_link_chp"/>
    <property type="match status" value="1"/>
</dbReference>
<dbReference type="Proteomes" id="UP001500507">
    <property type="component" value="Unassembled WGS sequence"/>
</dbReference>
<dbReference type="InterPro" id="IPR025404">
    <property type="entry name" value="DUF4130"/>
</dbReference>
<reference evidence="3" key="1">
    <citation type="journal article" date="2019" name="Int. J. Syst. Evol. Microbiol.">
        <title>The Global Catalogue of Microorganisms (GCM) 10K type strain sequencing project: providing services to taxonomists for standard genome sequencing and annotation.</title>
        <authorList>
            <consortium name="The Broad Institute Genomics Platform"/>
            <consortium name="The Broad Institute Genome Sequencing Center for Infectious Disease"/>
            <person name="Wu L."/>
            <person name="Ma J."/>
        </authorList>
    </citation>
    <scope>NUCLEOTIDE SEQUENCE [LARGE SCALE GENOMIC DNA]</scope>
    <source>
        <strain evidence="3">JCM 16082</strain>
    </source>
</reference>
<evidence type="ECO:0000313" key="2">
    <source>
        <dbReference type="EMBL" id="GAA0872126.1"/>
    </source>
</evidence>
<dbReference type="RefSeq" id="WP_343764970.1">
    <property type="nucleotide sequence ID" value="NZ_BAAAFG010000013.1"/>
</dbReference>
<feature type="domain" description="DUF4130" evidence="1">
    <location>
        <begin position="88"/>
        <end position="254"/>
    </location>
</feature>
<evidence type="ECO:0000259" key="1">
    <source>
        <dbReference type="Pfam" id="PF13566"/>
    </source>
</evidence>
<keyword evidence="3" id="KW-1185">Reference proteome</keyword>
<name>A0ABP3XS54_9FLAO</name>
<evidence type="ECO:0000313" key="3">
    <source>
        <dbReference type="Proteomes" id="UP001500507"/>
    </source>
</evidence>
<comment type="caution">
    <text evidence="2">The sequence shown here is derived from an EMBL/GenBank/DDBJ whole genome shotgun (WGS) entry which is preliminary data.</text>
</comment>
<gene>
    <name evidence="2" type="ORF">GCM10009117_12730</name>
</gene>
<organism evidence="2 3">
    <name type="scientific">Gangjinia marincola</name>
    <dbReference type="NCBI Taxonomy" id="578463"/>
    <lineage>
        <taxon>Bacteria</taxon>
        <taxon>Pseudomonadati</taxon>
        <taxon>Bacteroidota</taxon>
        <taxon>Flavobacteriia</taxon>
        <taxon>Flavobacteriales</taxon>
        <taxon>Flavobacteriaceae</taxon>
        <taxon>Gangjinia</taxon>
    </lineage>
</organism>
<dbReference type="InterPro" id="IPR023875">
    <property type="entry name" value="DNA_repair_put"/>
</dbReference>
<proteinExistence type="predicted"/>
<sequence>MQDHYILSYDGSFDGLLSALFMVFEERLDKVTIKKKSHLQDSLFSKKVEVISNSQNAARVWDGMTKYMGTAARHKLYMCFLSELPCVEDHILGYVRYAIAREENIDQDYSNADVLKVSQVTKMVGREKHRMEAFIRFKLSKDNIYFATVEPDFDVLPLITKHFEGRYADQRWLIYDLKRSYGVYYNLDKAETITLDLDQSLISGGSNKRYFSPKEYDFQELWKDYFASTNIKARKNMKLHLRHVPKRYWKYLIEKQVD</sequence>